<dbReference type="SMART" id="SM00934">
    <property type="entry name" value="OMPdecase"/>
    <property type="match status" value="1"/>
</dbReference>
<dbReference type="Gene3D" id="3.20.20.70">
    <property type="entry name" value="Aldolase class I"/>
    <property type="match status" value="2"/>
</dbReference>
<proteinExistence type="predicted"/>
<organism evidence="3 4">
    <name type="scientific">Candidatus Lloydbacteria bacterium RIFCSPHIGHO2_01_FULL_49_22</name>
    <dbReference type="NCBI Taxonomy" id="1798658"/>
    <lineage>
        <taxon>Bacteria</taxon>
        <taxon>Candidatus Lloydiibacteriota</taxon>
    </lineage>
</organism>
<keyword evidence="1" id="KW-0456">Lyase</keyword>
<dbReference type="AlphaFoldDB" id="A0A1G2D0K6"/>
<dbReference type="SUPFAM" id="SSF51366">
    <property type="entry name" value="Ribulose-phoshate binding barrel"/>
    <property type="match status" value="1"/>
</dbReference>
<evidence type="ECO:0000256" key="1">
    <source>
        <dbReference type="ARBA" id="ARBA00023239"/>
    </source>
</evidence>
<dbReference type="Pfam" id="PF00215">
    <property type="entry name" value="OMPdecase"/>
    <property type="match status" value="1"/>
</dbReference>
<sequence length="270" mass="29617">MLKGHESRLSDKQRYLQVALNGTRADARAILSVLPSSERIIIEAGTPLIKRYGIGIIREIYDWAPRGTFGAAADRRALDAKIAQFGLIGAVTRSFTEAQRTLRVAGVEQASNRPYIVADMKTIDRGETEVAMCASAGASAVIAMGSAPIETLNTFIASCEKYGLDAMIDMMNVEFPLAVLRSLKKPPRVIVLHRGVDEERDNGQKMLPLHEIRRLKGQYDVLIAVAGGDTAREVQSAAFNDADIVVIWKSVYEQNGETLELIEGFLKTIK</sequence>
<dbReference type="Proteomes" id="UP000177122">
    <property type="component" value="Unassembled WGS sequence"/>
</dbReference>
<dbReference type="PANTHER" id="PTHR35039">
    <property type="entry name" value="3-KETO-L-GULONATE-6-PHOSPHATE DECARBOXYLASE SGBH-RELATED"/>
    <property type="match status" value="1"/>
</dbReference>
<dbReference type="PANTHER" id="PTHR35039:SF3">
    <property type="entry name" value="3-KETO-L-GULONATE-6-PHOSPHATE DECARBOXYLASE SGBH-RELATED"/>
    <property type="match status" value="1"/>
</dbReference>
<evidence type="ECO:0000259" key="2">
    <source>
        <dbReference type="SMART" id="SM00934"/>
    </source>
</evidence>
<dbReference type="InterPro" id="IPR001754">
    <property type="entry name" value="OMPdeCOase_dom"/>
</dbReference>
<dbReference type="InterPro" id="IPR011060">
    <property type="entry name" value="RibuloseP-bd_barrel"/>
</dbReference>
<evidence type="ECO:0000313" key="3">
    <source>
        <dbReference type="EMBL" id="OGZ06470.1"/>
    </source>
</evidence>
<dbReference type="EMBL" id="MHLI01000002">
    <property type="protein sequence ID" value="OGZ06470.1"/>
    <property type="molecule type" value="Genomic_DNA"/>
</dbReference>
<gene>
    <name evidence="3" type="ORF">A2845_06145</name>
</gene>
<comment type="caution">
    <text evidence="3">The sequence shown here is derived from an EMBL/GenBank/DDBJ whole genome shotgun (WGS) entry which is preliminary data.</text>
</comment>
<name>A0A1G2D0K6_9BACT</name>
<dbReference type="GO" id="GO:0019854">
    <property type="term" value="P:L-ascorbic acid catabolic process"/>
    <property type="evidence" value="ECO:0007669"/>
    <property type="project" value="TreeGrafter"/>
</dbReference>
<evidence type="ECO:0000313" key="4">
    <source>
        <dbReference type="Proteomes" id="UP000177122"/>
    </source>
</evidence>
<protein>
    <recommendedName>
        <fullName evidence="2">Orotidine 5'-phosphate decarboxylase domain-containing protein</fullName>
    </recommendedName>
</protein>
<reference evidence="3 4" key="1">
    <citation type="journal article" date="2016" name="Nat. Commun.">
        <title>Thousands of microbial genomes shed light on interconnected biogeochemical processes in an aquifer system.</title>
        <authorList>
            <person name="Anantharaman K."/>
            <person name="Brown C.T."/>
            <person name="Hug L.A."/>
            <person name="Sharon I."/>
            <person name="Castelle C.J."/>
            <person name="Probst A.J."/>
            <person name="Thomas B.C."/>
            <person name="Singh A."/>
            <person name="Wilkins M.J."/>
            <person name="Karaoz U."/>
            <person name="Brodie E.L."/>
            <person name="Williams K.H."/>
            <person name="Hubbard S.S."/>
            <person name="Banfield J.F."/>
        </authorList>
    </citation>
    <scope>NUCLEOTIDE SEQUENCE [LARGE SCALE GENOMIC DNA]</scope>
</reference>
<dbReference type="GO" id="GO:0004590">
    <property type="term" value="F:orotidine-5'-phosphate decarboxylase activity"/>
    <property type="evidence" value="ECO:0007669"/>
    <property type="project" value="InterPro"/>
</dbReference>
<dbReference type="GO" id="GO:0033982">
    <property type="term" value="F:3-dehydro-L-gulonate-6-phosphate decarboxylase activity"/>
    <property type="evidence" value="ECO:0007669"/>
    <property type="project" value="TreeGrafter"/>
</dbReference>
<feature type="domain" description="Orotidine 5'-phosphate decarboxylase" evidence="2">
    <location>
        <begin position="15"/>
        <end position="262"/>
    </location>
</feature>
<dbReference type="InterPro" id="IPR013785">
    <property type="entry name" value="Aldolase_TIM"/>
</dbReference>
<accession>A0A1G2D0K6</accession>
<dbReference type="GO" id="GO:0006207">
    <property type="term" value="P:'de novo' pyrimidine nucleobase biosynthetic process"/>
    <property type="evidence" value="ECO:0007669"/>
    <property type="project" value="InterPro"/>
</dbReference>